<comment type="catalytic activity">
    <reaction evidence="13">
        <text>alpha-D-mannose 1-phosphate = D-mannose 6-phosphate</text>
        <dbReference type="Rhea" id="RHEA:11140"/>
        <dbReference type="ChEBI" id="CHEBI:58409"/>
        <dbReference type="ChEBI" id="CHEBI:58735"/>
        <dbReference type="EC" id="5.4.2.8"/>
    </reaction>
</comment>
<evidence type="ECO:0000256" key="9">
    <source>
        <dbReference type="ARBA" id="ARBA00023235"/>
    </source>
</evidence>
<comment type="function">
    <text evidence="13">Involved in the synthesis of the GDP-mannose and dolichol-phosphate-mannose required for a number of critical mannosyl transfer reactions.</text>
</comment>
<evidence type="ECO:0000256" key="5">
    <source>
        <dbReference type="ARBA" id="ARBA00012730"/>
    </source>
</evidence>
<evidence type="ECO:0000256" key="4">
    <source>
        <dbReference type="ARBA" id="ARBA00011738"/>
    </source>
</evidence>
<organism evidence="14 15">
    <name type="scientific">Araneus ventricosus</name>
    <name type="common">Orbweaver spider</name>
    <name type="synonym">Epeira ventricosa</name>
    <dbReference type="NCBI Taxonomy" id="182803"/>
    <lineage>
        <taxon>Eukaryota</taxon>
        <taxon>Metazoa</taxon>
        <taxon>Ecdysozoa</taxon>
        <taxon>Arthropoda</taxon>
        <taxon>Chelicerata</taxon>
        <taxon>Arachnida</taxon>
        <taxon>Araneae</taxon>
        <taxon>Araneomorphae</taxon>
        <taxon>Entelegynae</taxon>
        <taxon>Araneoidea</taxon>
        <taxon>Araneidae</taxon>
        <taxon>Araneus</taxon>
    </lineage>
</organism>
<proteinExistence type="inferred from homology"/>
<feature type="binding site" evidence="12">
    <location>
        <position position="12"/>
    </location>
    <ligand>
        <name>Mg(2+)</name>
        <dbReference type="ChEBI" id="CHEBI:18420"/>
        <label>1</label>
    </ligand>
</feature>
<dbReference type="PANTHER" id="PTHR10466">
    <property type="entry name" value="PHOSPHOMANNOMUTASE"/>
    <property type="match status" value="1"/>
</dbReference>
<feature type="binding site" evidence="12">
    <location>
        <position position="10"/>
    </location>
    <ligand>
        <name>Mg(2+)</name>
        <dbReference type="ChEBI" id="CHEBI:18420"/>
        <label>1</label>
    </ligand>
</feature>
<keyword evidence="7 12" id="KW-0479">Metal-binding</keyword>
<dbReference type="InterPro" id="IPR005002">
    <property type="entry name" value="PMM"/>
</dbReference>
<accession>A0A4Y2HZT8</accession>
<evidence type="ECO:0000256" key="3">
    <source>
        <dbReference type="ARBA" id="ARBA00009736"/>
    </source>
</evidence>
<evidence type="ECO:0000256" key="11">
    <source>
        <dbReference type="PIRSR" id="PIRSR605002-2"/>
    </source>
</evidence>
<comment type="similarity">
    <text evidence="3 13">Belongs to the eukaryotic PMM family.</text>
</comment>
<keyword evidence="6 13" id="KW-0963">Cytoplasm</keyword>
<feature type="binding site" evidence="12">
    <location>
        <position position="222"/>
    </location>
    <ligand>
        <name>Mg(2+)</name>
        <dbReference type="ChEBI" id="CHEBI:18420"/>
        <label>1</label>
    </ligand>
</feature>
<dbReference type="NCBIfam" id="TIGR01484">
    <property type="entry name" value="HAD-SF-IIB"/>
    <property type="match status" value="1"/>
</dbReference>
<keyword evidence="15" id="KW-1185">Reference proteome</keyword>
<dbReference type="OrthoDB" id="10264771at2759"/>
<dbReference type="InterPro" id="IPR023214">
    <property type="entry name" value="HAD_sf"/>
</dbReference>
<keyword evidence="9 13" id="KW-0413">Isomerase</keyword>
<feature type="binding site" evidence="11">
    <location>
        <position position="133"/>
    </location>
    <ligand>
        <name>alpha-D-mannose 1-phosphate</name>
        <dbReference type="ChEBI" id="CHEBI:58409"/>
    </ligand>
</feature>
<dbReference type="PANTHER" id="PTHR10466:SF0">
    <property type="entry name" value="PHOSPHOMANNOMUTASE"/>
    <property type="match status" value="1"/>
</dbReference>
<dbReference type="UniPathway" id="UPA00126">
    <property type="reaction ID" value="UER00424"/>
</dbReference>
<feature type="active site" description="Nucleophile" evidence="10">
    <location>
        <position position="10"/>
    </location>
</feature>
<dbReference type="InterPro" id="IPR043169">
    <property type="entry name" value="PMM_cap"/>
</dbReference>
<dbReference type="SFLD" id="SFLDG01140">
    <property type="entry name" value="C2.B:_Phosphomannomutase_and_P"/>
    <property type="match status" value="1"/>
</dbReference>
<gene>
    <name evidence="14" type="primary">PMM_0</name>
    <name evidence="14" type="ORF">AVEN_112308_1</name>
</gene>
<comment type="subunit">
    <text evidence="4 13">Homodimer.</text>
</comment>
<evidence type="ECO:0000256" key="8">
    <source>
        <dbReference type="ARBA" id="ARBA00022842"/>
    </source>
</evidence>
<protein>
    <recommendedName>
        <fullName evidence="5 13">Phosphomannomutase</fullName>
        <ecNumber evidence="5 13">5.4.2.8</ecNumber>
    </recommendedName>
</protein>
<dbReference type="SFLD" id="SFLDF00445">
    <property type="entry name" value="alpha-phosphomannomutase"/>
    <property type="match status" value="1"/>
</dbReference>
<dbReference type="SFLD" id="SFLDS00003">
    <property type="entry name" value="Haloacid_Dehalogenase"/>
    <property type="match status" value="1"/>
</dbReference>
<evidence type="ECO:0000256" key="6">
    <source>
        <dbReference type="ARBA" id="ARBA00022490"/>
    </source>
</evidence>
<evidence type="ECO:0000313" key="14">
    <source>
        <dbReference type="EMBL" id="GBM70742.1"/>
    </source>
</evidence>
<feature type="binding site" evidence="11">
    <location>
        <position position="180"/>
    </location>
    <ligand>
        <name>alpha-D-mannose 1-phosphate</name>
        <dbReference type="ChEBI" id="CHEBI:58409"/>
    </ligand>
</feature>
<dbReference type="Proteomes" id="UP000499080">
    <property type="component" value="Unassembled WGS sequence"/>
</dbReference>
<feature type="binding site" evidence="11">
    <location>
        <position position="140"/>
    </location>
    <ligand>
        <name>alpha-D-mannose 1-phosphate</name>
        <dbReference type="ChEBI" id="CHEBI:58409"/>
    </ligand>
</feature>
<comment type="subcellular location">
    <subcellularLocation>
        <location evidence="1 13">Cytoplasm</location>
    </subcellularLocation>
</comment>
<comment type="pathway">
    <text evidence="2 13">Nucleotide-sugar biosynthesis; GDP-alpha-D-mannose biosynthesis; alpha-D-mannose 1-phosphate from D-fructose 6-phosphate: step 2/2.</text>
</comment>
<dbReference type="GO" id="GO:0009298">
    <property type="term" value="P:GDP-mannose biosynthetic process"/>
    <property type="evidence" value="ECO:0007669"/>
    <property type="project" value="UniProtKB-UniPathway"/>
</dbReference>
<dbReference type="Gene3D" id="3.40.50.1000">
    <property type="entry name" value="HAD superfamily/HAD-like"/>
    <property type="match status" value="1"/>
</dbReference>
<reference evidence="14 15" key="1">
    <citation type="journal article" date="2019" name="Sci. Rep.">
        <title>Orb-weaving spider Araneus ventricosus genome elucidates the spidroin gene catalogue.</title>
        <authorList>
            <person name="Kono N."/>
            <person name="Nakamura H."/>
            <person name="Ohtoshi R."/>
            <person name="Moran D.A.P."/>
            <person name="Shinohara A."/>
            <person name="Yoshida Y."/>
            <person name="Fujiwara M."/>
            <person name="Mori M."/>
            <person name="Tomita M."/>
            <person name="Arakawa K."/>
        </authorList>
    </citation>
    <scope>NUCLEOTIDE SEQUENCE [LARGE SCALE GENOMIC DNA]</scope>
</reference>
<dbReference type="InterPro" id="IPR036412">
    <property type="entry name" value="HAD-like_sf"/>
</dbReference>
<dbReference type="Gene3D" id="3.30.1240.20">
    <property type="match status" value="1"/>
</dbReference>
<feature type="binding site" evidence="11">
    <location>
        <position position="122"/>
    </location>
    <ligand>
        <name>alpha-D-mannose 1-phosphate</name>
        <dbReference type="ChEBI" id="CHEBI:58409"/>
    </ligand>
</feature>
<dbReference type="GO" id="GO:0006487">
    <property type="term" value="P:protein N-linked glycosylation"/>
    <property type="evidence" value="ECO:0007669"/>
    <property type="project" value="TreeGrafter"/>
</dbReference>
<name>A0A4Y2HZT8_ARAVE</name>
<evidence type="ECO:0000313" key="15">
    <source>
        <dbReference type="Proteomes" id="UP000499080"/>
    </source>
</evidence>
<keyword evidence="8 12" id="KW-0460">Magnesium</keyword>
<dbReference type="Pfam" id="PF03332">
    <property type="entry name" value="PMM"/>
    <property type="match status" value="1"/>
</dbReference>
<dbReference type="EC" id="5.4.2.8" evidence="5 13"/>
<sequence>MAEKDLCLFDVDGTLTLSRLPINPEMKVFLTKLHTKVAIGLVGGSDLEKIQEQMGDQNLEEAYDYVFAQNGLVAYKGGKLIGKESILEYMGEEKLQPFINFCLGYMSKLCLPAKRGNFVEFRSGLINICPVGRSCTQKEREEFAAYDKVHKIREQFIEAIQKKFPDLGLTYSIGGQISFDCFPRGWDKTYCLKHIFPDRDAYSSIHFFGDKTFPGGNDYELFNHEAVIGHTVTSPEDTMEQLKQMYFS</sequence>
<dbReference type="GO" id="GO:0046872">
    <property type="term" value="F:metal ion binding"/>
    <property type="evidence" value="ECO:0007669"/>
    <property type="project" value="UniProtKB-KW"/>
</dbReference>
<dbReference type="SFLD" id="SFLDG01143">
    <property type="entry name" value="C2.B.3:_Phosphomannomutase_Lik"/>
    <property type="match status" value="1"/>
</dbReference>
<dbReference type="EMBL" id="BGPR01002270">
    <property type="protein sequence ID" value="GBM70742.1"/>
    <property type="molecule type" value="Genomic_DNA"/>
</dbReference>
<comment type="caution">
    <text evidence="14">The sequence shown here is derived from an EMBL/GenBank/DDBJ whole genome shotgun (WGS) entry which is preliminary data.</text>
</comment>
<evidence type="ECO:0000256" key="12">
    <source>
        <dbReference type="PIRSR" id="PIRSR605002-3"/>
    </source>
</evidence>
<feature type="binding site" evidence="12">
    <location>
        <position position="210"/>
    </location>
    <ligand>
        <name>Mg(2+)</name>
        <dbReference type="ChEBI" id="CHEBI:18420"/>
        <label>1</label>
    </ligand>
</feature>
<evidence type="ECO:0000256" key="1">
    <source>
        <dbReference type="ARBA" id="ARBA00004496"/>
    </source>
</evidence>
<dbReference type="FunFam" id="3.30.1240.20:FF:000001">
    <property type="entry name" value="Phosphomannomutase"/>
    <property type="match status" value="1"/>
</dbReference>
<feature type="binding site" evidence="11">
    <location>
        <position position="19"/>
    </location>
    <ligand>
        <name>alpha-D-mannose 1-phosphate</name>
        <dbReference type="ChEBI" id="CHEBI:58409"/>
    </ligand>
</feature>
<dbReference type="GO" id="GO:0004615">
    <property type="term" value="F:phosphomannomutase activity"/>
    <property type="evidence" value="ECO:0007669"/>
    <property type="project" value="UniProtKB-EC"/>
</dbReference>
<dbReference type="InterPro" id="IPR006379">
    <property type="entry name" value="HAD-SF_hydro_IIB"/>
</dbReference>
<feature type="active site" description="Proton donor/acceptor" evidence="10">
    <location>
        <position position="12"/>
    </location>
</feature>
<dbReference type="AlphaFoldDB" id="A0A4Y2HZT8"/>
<evidence type="ECO:0000256" key="13">
    <source>
        <dbReference type="RuleBase" id="RU361118"/>
    </source>
</evidence>
<dbReference type="SUPFAM" id="SSF56784">
    <property type="entry name" value="HAD-like"/>
    <property type="match status" value="1"/>
</dbReference>
<dbReference type="GO" id="GO:0006013">
    <property type="term" value="P:mannose metabolic process"/>
    <property type="evidence" value="ECO:0007669"/>
    <property type="project" value="TreeGrafter"/>
</dbReference>
<comment type="cofactor">
    <cofactor evidence="12">
        <name>Mg(2+)</name>
        <dbReference type="ChEBI" id="CHEBI:18420"/>
    </cofactor>
</comment>
<dbReference type="CDD" id="cd02585">
    <property type="entry name" value="HAD_PMM"/>
    <property type="match status" value="1"/>
</dbReference>
<feature type="binding site" evidence="11">
    <location>
        <position position="178"/>
    </location>
    <ligand>
        <name>alpha-D-mannose 1-phosphate</name>
        <dbReference type="ChEBI" id="CHEBI:58409"/>
    </ligand>
</feature>
<evidence type="ECO:0000256" key="2">
    <source>
        <dbReference type="ARBA" id="ARBA00004699"/>
    </source>
</evidence>
<dbReference type="GO" id="GO:0005829">
    <property type="term" value="C:cytosol"/>
    <property type="evidence" value="ECO:0007669"/>
    <property type="project" value="TreeGrafter"/>
</dbReference>
<evidence type="ECO:0000256" key="7">
    <source>
        <dbReference type="ARBA" id="ARBA00022723"/>
    </source>
</evidence>
<evidence type="ECO:0000256" key="10">
    <source>
        <dbReference type="PIRSR" id="PIRSR605002-1"/>
    </source>
</evidence>